<dbReference type="Proteomes" id="UP001154078">
    <property type="component" value="Chromosome 5"/>
</dbReference>
<reference evidence="2" key="1">
    <citation type="submission" date="2021-12" db="EMBL/GenBank/DDBJ databases">
        <authorList>
            <person name="King R."/>
        </authorList>
    </citation>
    <scope>NUCLEOTIDE SEQUENCE</scope>
</reference>
<evidence type="ECO:0000313" key="3">
    <source>
        <dbReference type="Proteomes" id="UP001154078"/>
    </source>
</evidence>
<keyword evidence="3" id="KW-1185">Reference proteome</keyword>
<dbReference type="GO" id="GO:0042302">
    <property type="term" value="F:structural constituent of cuticle"/>
    <property type="evidence" value="ECO:0007669"/>
    <property type="project" value="UniProtKB-UniRule"/>
</dbReference>
<sequence length="329" mass="37113">MVLVTQNVVAKKLYENVTLIGLVSLSQAASPFVNQRYARAPAGQADYNPKSFEQVQSDSYELPPQLPLSLELPREGVATVPFFSPEPSTDLRAPVYEENQPDYYKSPIPSQSLVAPVETEWNPNHDPKFYFEVPALVTRQQLPTNQFPKKYNKELHTKEKPFSSKPKQEIILQAINEAEYITKQKNLHKTFDKLAKKENQRQIKVANDINKPSNNHNAEPVGAASNIQDQSGLSTDITSSLGIPFHSASSGERIDFHMVGHAGPYSYKWGFDTGKGHNRQFRFEERDNDGVVKGHYGFYDKTGKLQMVNYDAHPHKGFHAEGNFGNHDN</sequence>
<gene>
    <name evidence="2" type="ORF">MELIAE_LOCUS8217</name>
</gene>
<dbReference type="Pfam" id="PF00379">
    <property type="entry name" value="Chitin_bind_4"/>
    <property type="match status" value="1"/>
</dbReference>
<dbReference type="AlphaFoldDB" id="A0A9P0B9X3"/>
<keyword evidence="1" id="KW-0193">Cuticle</keyword>
<evidence type="ECO:0000256" key="1">
    <source>
        <dbReference type="PROSITE-ProRule" id="PRU00497"/>
    </source>
</evidence>
<accession>A0A9P0B9X3</accession>
<proteinExistence type="predicted"/>
<evidence type="ECO:0000313" key="2">
    <source>
        <dbReference type="EMBL" id="CAH0557509.1"/>
    </source>
</evidence>
<dbReference type="InterPro" id="IPR000618">
    <property type="entry name" value="Insect_cuticle"/>
</dbReference>
<organism evidence="2 3">
    <name type="scientific">Brassicogethes aeneus</name>
    <name type="common">Rape pollen beetle</name>
    <name type="synonym">Meligethes aeneus</name>
    <dbReference type="NCBI Taxonomy" id="1431903"/>
    <lineage>
        <taxon>Eukaryota</taxon>
        <taxon>Metazoa</taxon>
        <taxon>Ecdysozoa</taxon>
        <taxon>Arthropoda</taxon>
        <taxon>Hexapoda</taxon>
        <taxon>Insecta</taxon>
        <taxon>Pterygota</taxon>
        <taxon>Neoptera</taxon>
        <taxon>Endopterygota</taxon>
        <taxon>Coleoptera</taxon>
        <taxon>Polyphaga</taxon>
        <taxon>Cucujiformia</taxon>
        <taxon>Nitidulidae</taxon>
        <taxon>Meligethinae</taxon>
        <taxon>Brassicogethes</taxon>
    </lineage>
</organism>
<dbReference type="OrthoDB" id="6436078at2759"/>
<dbReference type="EMBL" id="OV121136">
    <property type="protein sequence ID" value="CAH0557509.1"/>
    <property type="molecule type" value="Genomic_DNA"/>
</dbReference>
<dbReference type="PROSITE" id="PS51155">
    <property type="entry name" value="CHIT_BIND_RR_2"/>
    <property type="match status" value="1"/>
</dbReference>
<protein>
    <recommendedName>
        <fullName evidence="4">Cuticle protein</fullName>
    </recommendedName>
</protein>
<evidence type="ECO:0008006" key="4">
    <source>
        <dbReference type="Google" id="ProtNLM"/>
    </source>
</evidence>
<name>A0A9P0B9X3_BRAAE</name>